<organism evidence="1 2">
    <name type="scientific">Alcaligenes xylosoxydans xylosoxydans</name>
    <name type="common">Achromobacter xylosoxidans</name>
    <dbReference type="NCBI Taxonomy" id="85698"/>
    <lineage>
        <taxon>Bacteria</taxon>
        <taxon>Pseudomonadati</taxon>
        <taxon>Pseudomonadota</taxon>
        <taxon>Betaproteobacteria</taxon>
        <taxon>Burkholderiales</taxon>
        <taxon>Alcaligenaceae</taxon>
        <taxon>Achromobacter</taxon>
    </lineage>
</organism>
<evidence type="ECO:0000313" key="2">
    <source>
        <dbReference type="Proteomes" id="UP001141992"/>
    </source>
</evidence>
<dbReference type="AlphaFoldDB" id="A0A9W5AGR9"/>
<dbReference type="Proteomes" id="UP001141992">
    <property type="component" value="Unassembled WGS sequence"/>
</dbReference>
<proteinExistence type="predicted"/>
<evidence type="ECO:0000313" key="1">
    <source>
        <dbReference type="EMBL" id="MCZ8401109.1"/>
    </source>
</evidence>
<protein>
    <recommendedName>
        <fullName evidence="3">DUF2188 domain-containing protein</fullName>
    </recommendedName>
</protein>
<gene>
    <name evidence="1" type="ORF">O9570_06615</name>
</gene>
<accession>A0A9W5AGR9</accession>
<evidence type="ECO:0008006" key="3">
    <source>
        <dbReference type="Google" id="ProtNLM"/>
    </source>
</evidence>
<dbReference type="RefSeq" id="WP_020927638.1">
    <property type="nucleotide sequence ID" value="NZ_CAJFDJ010000001.1"/>
</dbReference>
<reference evidence="1" key="1">
    <citation type="submission" date="2022-12" db="EMBL/GenBank/DDBJ databases">
        <authorList>
            <person name="Voronina O.L."/>
            <person name="Kunda M.S."/>
            <person name="Ryzhova N."/>
            <person name="Aksenova E.I."/>
        </authorList>
    </citation>
    <scope>NUCLEOTIDE SEQUENCE</scope>
    <source>
        <strain evidence="1">SCCH136:Ach223948</strain>
    </source>
</reference>
<dbReference type="EMBL" id="JAPZVI010000003">
    <property type="protein sequence ID" value="MCZ8401109.1"/>
    <property type="molecule type" value="Genomic_DNA"/>
</dbReference>
<name>A0A9W5AGR9_ALCXX</name>
<sequence length="58" mass="6323">MIIEVFQHADREWTFRRIDLMGVQEHDGRYATQEEAVAAAAATYPGVAATVITGEAGT</sequence>
<comment type="caution">
    <text evidence="1">The sequence shown here is derived from an EMBL/GenBank/DDBJ whole genome shotgun (WGS) entry which is preliminary data.</text>
</comment>